<protein>
    <submittedName>
        <fullName evidence="2">Uncharacterized protein YukE</fullName>
    </submittedName>
</protein>
<organism evidence="2 3">
    <name type="scientific">Kitasatospora paracochleata</name>
    <dbReference type="NCBI Taxonomy" id="58354"/>
    <lineage>
        <taxon>Bacteria</taxon>
        <taxon>Bacillati</taxon>
        <taxon>Actinomycetota</taxon>
        <taxon>Actinomycetes</taxon>
        <taxon>Kitasatosporales</taxon>
        <taxon>Streptomycetaceae</taxon>
        <taxon>Kitasatospora</taxon>
    </lineage>
</organism>
<feature type="domain" description="Outer membrane channel protein CpnT-like N-terminal" evidence="1">
    <location>
        <begin position="11"/>
        <end position="145"/>
    </location>
</feature>
<gene>
    <name evidence="2" type="ORF">FHR36_003840</name>
</gene>
<reference evidence="2 3" key="1">
    <citation type="submission" date="2022-06" db="EMBL/GenBank/DDBJ databases">
        <title>Sequencing the genomes of 1000 actinobacteria strains.</title>
        <authorList>
            <person name="Klenk H.-P."/>
        </authorList>
    </citation>
    <scope>NUCLEOTIDE SEQUENCE [LARGE SCALE GENOMIC DNA]</scope>
    <source>
        <strain evidence="2 3">DSM 41656</strain>
    </source>
</reference>
<name>A0ABT1IZZ0_9ACTN</name>
<dbReference type="EMBL" id="JAMZDX010000003">
    <property type="protein sequence ID" value="MCP2310707.1"/>
    <property type="molecule type" value="Genomic_DNA"/>
</dbReference>
<accession>A0ABT1IZZ0</accession>
<evidence type="ECO:0000313" key="2">
    <source>
        <dbReference type="EMBL" id="MCP2310707.1"/>
    </source>
</evidence>
<dbReference type="Proteomes" id="UP001206483">
    <property type="component" value="Unassembled WGS sequence"/>
</dbReference>
<dbReference type="InterPro" id="IPR057746">
    <property type="entry name" value="CpnT-like_N"/>
</dbReference>
<sequence length="231" mass="23888">MGVVLPDELVWVLDLIGIDWPNVDEDDYREMANAVREFASEIDDHRADLAQAVEQMAGENAGLAVEAFQAHWGKVNGTHIHQLAEGCRLVGTVLDGVAVLITGAKIAAIVQLGILAAEVIAAQAAAPFTFGLSEAGAVGATQVTRVVVKRLLKEAEEQIIDQLMSVATGPIVSALESMAGNLVLQLGEQALGIGNGVDLGEVGKAGEKGLKDGVDGSLGQLGINHGAEAKA</sequence>
<evidence type="ECO:0000313" key="3">
    <source>
        <dbReference type="Proteomes" id="UP001206483"/>
    </source>
</evidence>
<comment type="caution">
    <text evidence="2">The sequence shown here is derived from an EMBL/GenBank/DDBJ whole genome shotgun (WGS) entry which is preliminary data.</text>
</comment>
<dbReference type="RefSeq" id="WP_253798922.1">
    <property type="nucleotide sequence ID" value="NZ_BAAAUB010000082.1"/>
</dbReference>
<proteinExistence type="predicted"/>
<dbReference type="Pfam" id="PF25547">
    <property type="entry name" value="WXG100_2"/>
    <property type="match status" value="1"/>
</dbReference>
<evidence type="ECO:0000259" key="1">
    <source>
        <dbReference type="Pfam" id="PF25547"/>
    </source>
</evidence>
<keyword evidence="3" id="KW-1185">Reference proteome</keyword>